<dbReference type="EMBL" id="CP036282">
    <property type="protein sequence ID" value="QDL54060.1"/>
    <property type="molecule type" value="Genomic_DNA"/>
</dbReference>
<dbReference type="KEGG" id="rhg:EXZ61_07690"/>
<dbReference type="SUPFAM" id="SSF55729">
    <property type="entry name" value="Acyl-CoA N-acyltransferases (Nat)"/>
    <property type="match status" value="1"/>
</dbReference>
<accession>A0A515EN12</accession>
<name>A0A515EN12_9BURK</name>
<keyword evidence="3" id="KW-1185">Reference proteome</keyword>
<gene>
    <name evidence="2" type="ORF">EXZ61_07690</name>
</gene>
<reference evidence="3" key="1">
    <citation type="submission" date="2019-02" db="EMBL/GenBank/DDBJ databases">
        <title>Complete genome sequence of Rhodoferax sp. Gr-4.</title>
        <authorList>
            <person name="Jin L."/>
        </authorList>
    </citation>
    <scope>NUCLEOTIDE SEQUENCE [LARGE SCALE GENOMIC DNA]</scope>
    <source>
        <strain evidence="3">Gr-4</strain>
    </source>
</reference>
<dbReference type="Gene3D" id="3.40.630.30">
    <property type="match status" value="1"/>
</dbReference>
<dbReference type="InterPro" id="IPR016181">
    <property type="entry name" value="Acyl_CoA_acyltransferase"/>
</dbReference>
<protein>
    <submittedName>
        <fullName evidence="2">N-acetyltransferase</fullName>
    </submittedName>
</protein>
<reference evidence="3" key="2">
    <citation type="journal article" date="2020" name="Int. J. Syst. Evol. Microbiol.">
        <title>Genomic insights into a novel species Rhodoferax aquaticus sp. nov., isolated from freshwater.</title>
        <authorList>
            <person name="Li T."/>
            <person name="Zhuo Y."/>
            <person name="Jin C.Z."/>
            <person name="Wu X."/>
            <person name="Ko S.R."/>
            <person name="Jin F.J."/>
            <person name="Ahn C.Y."/>
            <person name="Oh H.M."/>
            <person name="Lee H.G."/>
            <person name="Jin L."/>
        </authorList>
    </citation>
    <scope>NUCLEOTIDE SEQUENCE [LARGE SCALE GENOMIC DNA]</scope>
    <source>
        <strain evidence="3">Gr-4</strain>
    </source>
</reference>
<dbReference type="InterPro" id="IPR000182">
    <property type="entry name" value="GNAT_dom"/>
</dbReference>
<dbReference type="CDD" id="cd04301">
    <property type="entry name" value="NAT_SF"/>
    <property type="match status" value="1"/>
</dbReference>
<dbReference type="RefSeq" id="WP_142810613.1">
    <property type="nucleotide sequence ID" value="NZ_CP036282.1"/>
</dbReference>
<dbReference type="PROSITE" id="PS51186">
    <property type="entry name" value="GNAT"/>
    <property type="match status" value="1"/>
</dbReference>
<dbReference type="Pfam" id="PF13508">
    <property type="entry name" value="Acetyltransf_7"/>
    <property type="match status" value="1"/>
</dbReference>
<organism evidence="2 3">
    <name type="scientific">Rhodoferax aquaticus</name>
    <dbReference type="NCBI Taxonomy" id="2527691"/>
    <lineage>
        <taxon>Bacteria</taxon>
        <taxon>Pseudomonadati</taxon>
        <taxon>Pseudomonadota</taxon>
        <taxon>Betaproteobacteria</taxon>
        <taxon>Burkholderiales</taxon>
        <taxon>Comamonadaceae</taxon>
        <taxon>Rhodoferax</taxon>
    </lineage>
</organism>
<evidence type="ECO:0000313" key="3">
    <source>
        <dbReference type="Proteomes" id="UP000317365"/>
    </source>
</evidence>
<dbReference type="AlphaFoldDB" id="A0A515EN12"/>
<proteinExistence type="predicted"/>
<feature type="domain" description="N-acetyltransferase" evidence="1">
    <location>
        <begin position="3"/>
        <end position="143"/>
    </location>
</feature>
<dbReference type="Proteomes" id="UP000317365">
    <property type="component" value="Chromosome"/>
</dbReference>
<evidence type="ECO:0000313" key="2">
    <source>
        <dbReference type="EMBL" id="QDL54060.1"/>
    </source>
</evidence>
<sequence length="146" mass="16505">MALHFEPALAEDLDTLFALRMEVMREHLVRLGLTDTQVSRARYDQQCKDGAIQHILHEGERVGFVQLVPSGDHLHLVQLFLRREAQGAGLGAMVVGWAKSHGQDLTLTTLKLSPANRFYLRHGFVQTGEGEFDNEYRWSPPRNAQA</sequence>
<dbReference type="GO" id="GO:0016747">
    <property type="term" value="F:acyltransferase activity, transferring groups other than amino-acyl groups"/>
    <property type="evidence" value="ECO:0007669"/>
    <property type="project" value="InterPro"/>
</dbReference>
<evidence type="ECO:0000259" key="1">
    <source>
        <dbReference type="PROSITE" id="PS51186"/>
    </source>
</evidence>